<evidence type="ECO:0000313" key="2">
    <source>
        <dbReference type="Proteomes" id="UP000053562"/>
    </source>
</evidence>
<reference evidence="1 2" key="1">
    <citation type="submission" date="2011-08" db="EMBL/GenBank/DDBJ databases">
        <title>The Genome Sequence of Plasmodium vivax India VII.</title>
        <authorList>
            <consortium name="The Broad Institute Genome Sequencing Platform"/>
            <consortium name="The Broad Institute Genome Sequencing Center for Infectious Disease"/>
            <person name="Neafsey D."/>
            <person name="Carlton J."/>
            <person name="Barnwell J."/>
            <person name="Collins W."/>
            <person name="Escalante A."/>
            <person name="Mullikin J."/>
            <person name="Saul A."/>
            <person name="Guigo R."/>
            <person name="Camara F."/>
            <person name="Young S.K."/>
            <person name="Zeng Q."/>
            <person name="Gargeya S."/>
            <person name="Fitzgerald M."/>
            <person name="Haas B."/>
            <person name="Abouelleil A."/>
            <person name="Alvarado L."/>
            <person name="Arachchi H.M."/>
            <person name="Berlin A."/>
            <person name="Brown A."/>
            <person name="Chapman S.B."/>
            <person name="Chen Z."/>
            <person name="Dunbar C."/>
            <person name="Freedman E."/>
            <person name="Gearin G."/>
            <person name="Gellesch M."/>
            <person name="Goldberg J."/>
            <person name="Griggs A."/>
            <person name="Gujja S."/>
            <person name="Heiman D."/>
            <person name="Howarth C."/>
            <person name="Larson L."/>
            <person name="Lui A."/>
            <person name="MacDonald P.J.P."/>
            <person name="Montmayeur A."/>
            <person name="Murphy C."/>
            <person name="Neiman D."/>
            <person name="Pearson M."/>
            <person name="Priest M."/>
            <person name="Roberts A."/>
            <person name="Saif S."/>
            <person name="Shea T."/>
            <person name="Shenoy N."/>
            <person name="Sisk P."/>
            <person name="Stolte C."/>
            <person name="Sykes S."/>
            <person name="Wortman J."/>
            <person name="Nusbaum C."/>
            <person name="Birren B."/>
        </authorList>
    </citation>
    <scope>NUCLEOTIDE SEQUENCE [LARGE SCALE GENOMIC DNA]</scope>
    <source>
        <strain evidence="1 2">India VII</strain>
    </source>
</reference>
<accession>A0A0J9S331</accession>
<sequence length="362" mass="43803">MPETKEDKWILTYERYHKYKGAFEQKDFNDGLNPNRLLDHEKFNNSDRRIFRTVLKELLRHLRNHGTFMTYEEEACRYISYILSKDVQSIVHEYKPETFVMFQEFVNTYNNTPTLTKYKSTNCSRTLVHVHSEVYKKMHKLYVLYDAYKTLIAENKFDNKQSCSAVHGFLHEYNEFIRENQPTNDHFKYILKQFEKEIDRNVQTYRRYTCENDRFYLQEIILQKDEKPKKLVQIDQQRINAEYEEVNHFNKHYHTVHNMSYNKKYKDLHVKKNIIICRTLSTYICTTIIKRSRRYLINSNGILQLDPSLEEEEDDSVKFLELLEDFHQEISDIFRNMVVGMLDIVKWICLFRGNSSCCIISS</sequence>
<proteinExistence type="predicted"/>
<dbReference type="EMBL" id="KQ234487">
    <property type="protein sequence ID" value="KMZ77165.1"/>
    <property type="molecule type" value="Genomic_DNA"/>
</dbReference>
<evidence type="ECO:0000313" key="1">
    <source>
        <dbReference type="EMBL" id="KMZ77165.1"/>
    </source>
</evidence>
<dbReference type="AlphaFoldDB" id="A0A0J9S331"/>
<protein>
    <submittedName>
        <fullName evidence="1">Uncharacterized protein</fullName>
    </submittedName>
</protein>
<name>A0A0J9S331_PLAVI</name>
<organism evidence="1 2">
    <name type="scientific">Plasmodium vivax India VII</name>
    <dbReference type="NCBI Taxonomy" id="1077284"/>
    <lineage>
        <taxon>Eukaryota</taxon>
        <taxon>Sar</taxon>
        <taxon>Alveolata</taxon>
        <taxon>Apicomplexa</taxon>
        <taxon>Aconoidasida</taxon>
        <taxon>Haemosporida</taxon>
        <taxon>Plasmodiidae</taxon>
        <taxon>Plasmodium</taxon>
        <taxon>Plasmodium (Plasmodium)</taxon>
    </lineage>
</organism>
<dbReference type="Proteomes" id="UP000053562">
    <property type="component" value="Unassembled WGS sequence"/>
</dbReference>
<gene>
    <name evidence="1" type="ORF">PVIIG_05641</name>
</gene>